<gene>
    <name evidence="2" type="ORF">HRE60_05890</name>
</gene>
<proteinExistence type="predicted"/>
<name>A0A7L6WKC5_STRSL</name>
<accession>A0A7L6WKC5</accession>
<feature type="transmembrane region" description="Helical" evidence="1">
    <location>
        <begin position="42"/>
        <end position="61"/>
    </location>
</feature>
<feature type="transmembrane region" description="Helical" evidence="1">
    <location>
        <begin position="288"/>
        <end position="308"/>
    </location>
</feature>
<sequence length="349" mass="40497">MKKSTTFYIFEVGSLYLLIIFTLSTVIAFYQLLTGDEFVNNFFNLIVACFLQLTVGWLSFASMGRINIIDSEIVVDRNFKRYRLDPSTITVSLGKKYSVRGFASYPIFLEGKIIGDSNQMVKLKFLGNKRKNKALLSYYQKHLKPLAIKKESLDQKKSTGEDFEKIVLASKDRLTFHLSDLVEFGADQGDLTKTVFYHPIENKLYVGKSVPFPIIFTPSAVLFYGIYWLIERISLHGFLPLLLSFIIMFLIARWQFKHRKQTQIVNVLPYDIPENYFPSQKSNGLKTYLLIFVFGLSTIGLSILYLFWGSFLLLFLSFVLWYLFIILALSGQFKKTKYLKILEKEEKPY</sequence>
<feature type="transmembrane region" description="Helical" evidence="1">
    <location>
        <begin position="7"/>
        <end position="30"/>
    </location>
</feature>
<dbReference type="Proteomes" id="UP000516705">
    <property type="component" value="Chromosome"/>
</dbReference>
<dbReference type="RefSeq" id="WP_181670418.1">
    <property type="nucleotide sequence ID" value="NZ_CP054153.1"/>
</dbReference>
<reference evidence="2 3" key="1">
    <citation type="journal article" date="2020" name="Microbiol. Resour. Announc.">
        <title>Complete Genome Sequence of Streptococcus salivarius DB-B5, a Novel Probiotic Candidate Isolated from the Supragingival Plaque of a Healthy Female Subject.</title>
        <authorList>
            <person name="Fields F.R."/>
            <person name="Li X."/>
            <person name="Navarre W.W."/>
            <person name="Naito M."/>
        </authorList>
    </citation>
    <scope>NUCLEOTIDE SEQUENCE [LARGE SCALE GENOMIC DNA]</scope>
    <source>
        <strain evidence="2 3">DB-B5</strain>
    </source>
</reference>
<feature type="transmembrane region" description="Helical" evidence="1">
    <location>
        <begin position="210"/>
        <end position="230"/>
    </location>
</feature>
<protein>
    <submittedName>
        <fullName evidence="2">Uncharacterized protein</fullName>
    </submittedName>
</protein>
<keyword evidence="1" id="KW-0472">Membrane</keyword>
<feature type="transmembrane region" description="Helical" evidence="1">
    <location>
        <begin position="314"/>
        <end position="333"/>
    </location>
</feature>
<organism evidence="2 3">
    <name type="scientific">Streptococcus salivarius</name>
    <dbReference type="NCBI Taxonomy" id="1304"/>
    <lineage>
        <taxon>Bacteria</taxon>
        <taxon>Bacillati</taxon>
        <taxon>Bacillota</taxon>
        <taxon>Bacilli</taxon>
        <taxon>Lactobacillales</taxon>
        <taxon>Streptococcaceae</taxon>
        <taxon>Streptococcus</taxon>
    </lineage>
</organism>
<keyword evidence="1" id="KW-0812">Transmembrane</keyword>
<evidence type="ECO:0000313" key="2">
    <source>
        <dbReference type="EMBL" id="QMI51211.1"/>
    </source>
</evidence>
<dbReference type="EMBL" id="CP054153">
    <property type="protein sequence ID" value="QMI51211.1"/>
    <property type="molecule type" value="Genomic_DNA"/>
</dbReference>
<keyword evidence="1" id="KW-1133">Transmembrane helix</keyword>
<evidence type="ECO:0000313" key="3">
    <source>
        <dbReference type="Proteomes" id="UP000516705"/>
    </source>
</evidence>
<dbReference type="AlphaFoldDB" id="A0A7L6WKC5"/>
<feature type="transmembrane region" description="Helical" evidence="1">
    <location>
        <begin position="236"/>
        <end position="254"/>
    </location>
</feature>
<evidence type="ECO:0000256" key="1">
    <source>
        <dbReference type="SAM" id="Phobius"/>
    </source>
</evidence>